<evidence type="ECO:0000256" key="7">
    <source>
        <dbReference type="ARBA" id="ARBA00023163"/>
    </source>
</evidence>
<dbReference type="HOGENOM" id="CLU_1046180_0_0_1"/>
<evidence type="ECO:0000256" key="9">
    <source>
        <dbReference type="PROSITE-ProRule" id="PRU00042"/>
    </source>
</evidence>
<protein>
    <recommendedName>
        <fullName evidence="10">C2H2-type domain-containing protein</fullName>
    </recommendedName>
</protein>
<keyword evidence="4 9" id="KW-0863">Zinc-finger</keyword>
<sequence length="266" mass="30046">MLNNNLVNNLPTFQIHQMNYNFIQPNMQYSPHANTDMAYAPQYMPTPVPQNNSLIENVSRSRSMPKNGIVNANRMERHISLPPISSLMSTIYNTNVDNFHMQQPLPYEKKQQVDHNNLDTLMIQAKVLMNNDASNVKADVTSRNIQPSNQPVNPVVTGSLLPTSSRSSSLQDVKPIINKNSSKVPSKKRANRTLLSKLRKQCPACGKICSRPSTLKAHYLIHTGDTPFKCTWGNCNKAFNVKSNMLRHLKAHEKKVIKKEALQIMS</sequence>
<accession>G0VAM5</accession>
<reference key="2">
    <citation type="submission" date="2011-08" db="EMBL/GenBank/DDBJ databases">
        <title>Genome sequence of Naumovozyma castellii.</title>
        <authorList>
            <person name="Gordon J.L."/>
            <person name="Armisen D."/>
            <person name="Proux-Wera E."/>
            <person name="OhEigeartaigh S.S."/>
            <person name="Byrne K.P."/>
            <person name="Wolfe K.H."/>
        </authorList>
    </citation>
    <scope>NUCLEOTIDE SEQUENCE</scope>
    <source>
        <strain>Type strain:CBS 4309</strain>
    </source>
</reference>
<organism evidence="11 12">
    <name type="scientific">Naumovozyma castellii</name>
    <name type="common">Yeast</name>
    <name type="synonym">Saccharomyces castellii</name>
    <dbReference type="NCBI Taxonomy" id="27288"/>
    <lineage>
        <taxon>Eukaryota</taxon>
        <taxon>Fungi</taxon>
        <taxon>Dikarya</taxon>
        <taxon>Ascomycota</taxon>
        <taxon>Saccharomycotina</taxon>
        <taxon>Saccharomycetes</taxon>
        <taxon>Saccharomycetales</taxon>
        <taxon>Saccharomycetaceae</taxon>
        <taxon>Naumovozyma</taxon>
    </lineage>
</organism>
<dbReference type="Pfam" id="PF00096">
    <property type="entry name" value="zf-C2H2"/>
    <property type="match status" value="2"/>
</dbReference>
<dbReference type="OrthoDB" id="6077919at2759"/>
<keyword evidence="3" id="KW-0677">Repeat</keyword>
<evidence type="ECO:0000259" key="10">
    <source>
        <dbReference type="PROSITE" id="PS50157"/>
    </source>
</evidence>
<dbReference type="SUPFAM" id="SSF57667">
    <property type="entry name" value="beta-beta-alpha zinc fingers"/>
    <property type="match status" value="1"/>
</dbReference>
<dbReference type="Gene3D" id="3.30.160.60">
    <property type="entry name" value="Classic Zinc Finger"/>
    <property type="match status" value="2"/>
</dbReference>
<dbReference type="InParanoid" id="G0VAM5"/>
<reference evidence="11 12" key="1">
    <citation type="journal article" date="2011" name="Proc. Natl. Acad. Sci. U.S.A.">
        <title>Evolutionary erosion of yeast sex chromosomes by mating-type switching accidents.</title>
        <authorList>
            <person name="Gordon J.L."/>
            <person name="Armisen D."/>
            <person name="Proux-Wera E."/>
            <person name="Oheigeartaigh S.S."/>
            <person name="Byrne K.P."/>
            <person name="Wolfe K.H."/>
        </authorList>
    </citation>
    <scope>NUCLEOTIDE SEQUENCE [LARGE SCALE GENOMIC DNA]</scope>
    <source>
        <strain evidence="12">ATCC 76901 / BCRC 22586 / CBS 4309 / NBRC 1992 / NRRL Y-12630</strain>
    </source>
</reference>
<dbReference type="GO" id="GO:0005634">
    <property type="term" value="C:nucleus"/>
    <property type="evidence" value="ECO:0007669"/>
    <property type="project" value="UniProtKB-SubCell"/>
</dbReference>
<gene>
    <name evidence="11" type="primary">NCAS0B04670</name>
    <name evidence="11" type="ordered locus">NCAS_0B04670</name>
</gene>
<keyword evidence="8" id="KW-0539">Nucleus</keyword>
<evidence type="ECO:0000256" key="5">
    <source>
        <dbReference type="ARBA" id="ARBA00022833"/>
    </source>
</evidence>
<dbReference type="AlphaFoldDB" id="G0VAM5"/>
<evidence type="ECO:0000256" key="6">
    <source>
        <dbReference type="ARBA" id="ARBA00023015"/>
    </source>
</evidence>
<dbReference type="GeneID" id="96902109"/>
<dbReference type="KEGG" id="ncs:NCAS_0B04670"/>
<evidence type="ECO:0000256" key="2">
    <source>
        <dbReference type="ARBA" id="ARBA00022723"/>
    </source>
</evidence>
<dbReference type="GO" id="GO:0008270">
    <property type="term" value="F:zinc ion binding"/>
    <property type="evidence" value="ECO:0007669"/>
    <property type="project" value="UniProtKB-KW"/>
</dbReference>
<keyword evidence="2" id="KW-0479">Metal-binding</keyword>
<evidence type="ECO:0000256" key="4">
    <source>
        <dbReference type="ARBA" id="ARBA00022771"/>
    </source>
</evidence>
<comment type="subcellular location">
    <subcellularLocation>
        <location evidence="1">Nucleus</location>
    </subcellularLocation>
</comment>
<dbReference type="GO" id="GO:0000981">
    <property type="term" value="F:DNA-binding transcription factor activity, RNA polymerase II-specific"/>
    <property type="evidence" value="ECO:0007669"/>
    <property type="project" value="TreeGrafter"/>
</dbReference>
<keyword evidence="5" id="KW-0862">Zinc</keyword>
<evidence type="ECO:0000313" key="12">
    <source>
        <dbReference type="Proteomes" id="UP000001640"/>
    </source>
</evidence>
<dbReference type="PROSITE" id="PS50157">
    <property type="entry name" value="ZINC_FINGER_C2H2_2"/>
    <property type="match status" value="2"/>
</dbReference>
<evidence type="ECO:0000256" key="8">
    <source>
        <dbReference type="ARBA" id="ARBA00023242"/>
    </source>
</evidence>
<dbReference type="PANTHER" id="PTHR23235:SF120">
    <property type="entry name" value="KRUPPEL-LIKE FACTOR 15"/>
    <property type="match status" value="1"/>
</dbReference>
<dbReference type="InterPro" id="IPR036236">
    <property type="entry name" value="Znf_C2H2_sf"/>
</dbReference>
<dbReference type="InterPro" id="IPR013087">
    <property type="entry name" value="Znf_C2H2_type"/>
</dbReference>
<evidence type="ECO:0000256" key="3">
    <source>
        <dbReference type="ARBA" id="ARBA00022737"/>
    </source>
</evidence>
<keyword evidence="12" id="KW-1185">Reference proteome</keyword>
<evidence type="ECO:0000256" key="1">
    <source>
        <dbReference type="ARBA" id="ARBA00004123"/>
    </source>
</evidence>
<dbReference type="RefSeq" id="XP_003674923.1">
    <property type="nucleotide sequence ID" value="XM_003674875.1"/>
</dbReference>
<dbReference type="PANTHER" id="PTHR23235">
    <property type="entry name" value="KRUEPPEL-LIKE TRANSCRIPTION FACTOR"/>
    <property type="match status" value="1"/>
</dbReference>
<dbReference type="Proteomes" id="UP000001640">
    <property type="component" value="Chromosome 2"/>
</dbReference>
<dbReference type="eggNOG" id="KOG1721">
    <property type="taxonomic scope" value="Eukaryota"/>
</dbReference>
<feature type="domain" description="C2H2-type" evidence="10">
    <location>
        <begin position="200"/>
        <end position="227"/>
    </location>
</feature>
<keyword evidence="7" id="KW-0804">Transcription</keyword>
<dbReference type="FunFam" id="3.30.160.60:FF:000594">
    <property type="entry name" value="Transcription factor HIVEP2"/>
    <property type="match status" value="1"/>
</dbReference>
<proteinExistence type="predicted"/>
<feature type="domain" description="C2H2-type" evidence="10">
    <location>
        <begin position="228"/>
        <end position="257"/>
    </location>
</feature>
<evidence type="ECO:0000313" key="11">
    <source>
        <dbReference type="EMBL" id="CCC68551.1"/>
    </source>
</evidence>
<dbReference type="EMBL" id="HE576753">
    <property type="protein sequence ID" value="CCC68551.1"/>
    <property type="molecule type" value="Genomic_DNA"/>
</dbReference>
<name>G0VAM5_NAUCA</name>
<dbReference type="GO" id="GO:0000978">
    <property type="term" value="F:RNA polymerase II cis-regulatory region sequence-specific DNA binding"/>
    <property type="evidence" value="ECO:0007669"/>
    <property type="project" value="TreeGrafter"/>
</dbReference>
<dbReference type="PROSITE" id="PS00028">
    <property type="entry name" value="ZINC_FINGER_C2H2_1"/>
    <property type="match status" value="2"/>
</dbReference>
<keyword evidence="6" id="KW-0805">Transcription regulation</keyword>
<dbReference type="SMART" id="SM00355">
    <property type="entry name" value="ZnF_C2H2"/>
    <property type="match status" value="2"/>
</dbReference>